<organism evidence="2 3">
    <name type="scientific">Apostasia shenzhenica</name>
    <dbReference type="NCBI Taxonomy" id="1088818"/>
    <lineage>
        <taxon>Eukaryota</taxon>
        <taxon>Viridiplantae</taxon>
        <taxon>Streptophyta</taxon>
        <taxon>Embryophyta</taxon>
        <taxon>Tracheophyta</taxon>
        <taxon>Spermatophyta</taxon>
        <taxon>Magnoliopsida</taxon>
        <taxon>Liliopsida</taxon>
        <taxon>Asparagales</taxon>
        <taxon>Orchidaceae</taxon>
        <taxon>Apostasioideae</taxon>
        <taxon>Apostasia</taxon>
    </lineage>
</organism>
<name>A0A2I0AZK1_9ASPA</name>
<proteinExistence type="predicted"/>
<evidence type="ECO:0000256" key="1">
    <source>
        <dbReference type="SAM" id="MobiDB-lite"/>
    </source>
</evidence>
<evidence type="ECO:0000313" key="3">
    <source>
        <dbReference type="Proteomes" id="UP000236161"/>
    </source>
</evidence>
<feature type="region of interest" description="Disordered" evidence="1">
    <location>
        <begin position="1"/>
        <end position="48"/>
    </location>
</feature>
<dbReference type="EMBL" id="KZ451934">
    <property type="protein sequence ID" value="PKA60971.1"/>
    <property type="molecule type" value="Genomic_DNA"/>
</dbReference>
<dbReference type="AlphaFoldDB" id="A0A2I0AZK1"/>
<keyword evidence="3" id="KW-1185">Reference proteome</keyword>
<reference evidence="2 3" key="1">
    <citation type="journal article" date="2017" name="Nature">
        <title>The Apostasia genome and the evolution of orchids.</title>
        <authorList>
            <person name="Zhang G.Q."/>
            <person name="Liu K.W."/>
            <person name="Li Z."/>
            <person name="Lohaus R."/>
            <person name="Hsiao Y.Y."/>
            <person name="Niu S.C."/>
            <person name="Wang J.Y."/>
            <person name="Lin Y.C."/>
            <person name="Xu Q."/>
            <person name="Chen L.J."/>
            <person name="Yoshida K."/>
            <person name="Fujiwara S."/>
            <person name="Wang Z.W."/>
            <person name="Zhang Y.Q."/>
            <person name="Mitsuda N."/>
            <person name="Wang M."/>
            <person name="Liu G.H."/>
            <person name="Pecoraro L."/>
            <person name="Huang H.X."/>
            <person name="Xiao X.J."/>
            <person name="Lin M."/>
            <person name="Wu X.Y."/>
            <person name="Wu W.L."/>
            <person name="Chen Y.Y."/>
            <person name="Chang S.B."/>
            <person name="Sakamoto S."/>
            <person name="Ohme-Takagi M."/>
            <person name="Yagi M."/>
            <person name="Zeng S.J."/>
            <person name="Shen C.Y."/>
            <person name="Yeh C.M."/>
            <person name="Luo Y.B."/>
            <person name="Tsai W.C."/>
            <person name="Van de Peer Y."/>
            <person name="Liu Z.J."/>
        </authorList>
    </citation>
    <scope>NUCLEOTIDE SEQUENCE [LARGE SCALE GENOMIC DNA]</scope>
    <source>
        <strain evidence="3">cv. Shenzhen</strain>
        <tissue evidence="2">Stem</tissue>
    </source>
</reference>
<dbReference type="Proteomes" id="UP000236161">
    <property type="component" value="Unassembled WGS sequence"/>
</dbReference>
<protein>
    <submittedName>
        <fullName evidence="2">Uncharacterized protein</fullName>
    </submittedName>
</protein>
<evidence type="ECO:0000313" key="2">
    <source>
        <dbReference type="EMBL" id="PKA60971.1"/>
    </source>
</evidence>
<sequence length="66" mass="7268">MVTRTRRTNSAARSTHAGEPSVWAPDDRARPQLLGVTPNLLPPPGEPVSQNFRGCWRISLTWSLAS</sequence>
<gene>
    <name evidence="2" type="ORF">AXF42_Ash019960</name>
</gene>
<accession>A0A2I0AZK1</accession>